<evidence type="ECO:0000256" key="1">
    <source>
        <dbReference type="ARBA" id="ARBA00022723"/>
    </source>
</evidence>
<dbReference type="Gene3D" id="3.40.800.10">
    <property type="entry name" value="Ureohydrolase domain"/>
    <property type="match status" value="1"/>
</dbReference>
<evidence type="ECO:0000256" key="3">
    <source>
        <dbReference type="ARBA" id="ARBA00023211"/>
    </source>
</evidence>
<dbReference type="InterPro" id="IPR006035">
    <property type="entry name" value="Ureohydrolase"/>
</dbReference>
<evidence type="ECO:0000313" key="6">
    <source>
        <dbReference type="Proteomes" id="UP000677082"/>
    </source>
</evidence>
<dbReference type="PROSITE" id="PS51409">
    <property type="entry name" value="ARGINASE_2"/>
    <property type="match status" value="1"/>
</dbReference>
<protein>
    <recommendedName>
        <fullName evidence="7">Arginase</fullName>
    </recommendedName>
</protein>
<keyword evidence="1" id="KW-0479">Metal-binding</keyword>
<accession>A0A919TFW4</accession>
<dbReference type="InterPro" id="IPR023696">
    <property type="entry name" value="Ureohydrolase_dom_sf"/>
</dbReference>
<name>A0A919TFW4_9ACTN</name>
<reference evidence="5 6" key="1">
    <citation type="submission" date="2021-03" db="EMBL/GenBank/DDBJ databases">
        <title>Whole genome shotgun sequence of Actinoplanes toevensis NBRC 105298.</title>
        <authorList>
            <person name="Komaki H."/>
            <person name="Tamura T."/>
        </authorList>
    </citation>
    <scope>NUCLEOTIDE SEQUENCE [LARGE SCALE GENOMIC DNA]</scope>
    <source>
        <strain evidence="5 6">NBRC 105298</strain>
    </source>
</reference>
<evidence type="ECO:0008006" key="7">
    <source>
        <dbReference type="Google" id="ProtNLM"/>
    </source>
</evidence>
<evidence type="ECO:0000256" key="4">
    <source>
        <dbReference type="PROSITE-ProRule" id="PRU00742"/>
    </source>
</evidence>
<dbReference type="PANTHER" id="PTHR43782:SF3">
    <property type="entry name" value="ARGINASE"/>
    <property type="match status" value="1"/>
</dbReference>
<dbReference type="Pfam" id="PF00491">
    <property type="entry name" value="Arginase"/>
    <property type="match status" value="1"/>
</dbReference>
<dbReference type="SUPFAM" id="SSF52768">
    <property type="entry name" value="Arginase/deacetylase"/>
    <property type="match status" value="1"/>
</dbReference>
<keyword evidence="3" id="KW-0464">Manganese</keyword>
<dbReference type="Proteomes" id="UP000677082">
    <property type="component" value="Unassembled WGS sequence"/>
</dbReference>
<evidence type="ECO:0000313" key="5">
    <source>
        <dbReference type="EMBL" id="GIM93251.1"/>
    </source>
</evidence>
<dbReference type="EMBL" id="BOQN01000065">
    <property type="protein sequence ID" value="GIM93251.1"/>
    <property type="molecule type" value="Genomic_DNA"/>
</dbReference>
<keyword evidence="6" id="KW-1185">Reference proteome</keyword>
<comment type="caution">
    <text evidence="5">The sequence shown here is derived from an EMBL/GenBank/DDBJ whole genome shotgun (WGS) entry which is preliminary data.</text>
</comment>
<dbReference type="GO" id="GO:0005737">
    <property type="term" value="C:cytoplasm"/>
    <property type="evidence" value="ECO:0007669"/>
    <property type="project" value="TreeGrafter"/>
</dbReference>
<evidence type="ECO:0000256" key="2">
    <source>
        <dbReference type="ARBA" id="ARBA00022801"/>
    </source>
</evidence>
<gene>
    <name evidence="5" type="ORF">Ato02nite_050440</name>
</gene>
<dbReference type="AlphaFoldDB" id="A0A919TFW4"/>
<dbReference type="PANTHER" id="PTHR43782">
    <property type="entry name" value="ARGINASE"/>
    <property type="match status" value="1"/>
</dbReference>
<proteinExistence type="inferred from homology"/>
<dbReference type="RefSeq" id="WP_213009073.1">
    <property type="nucleotide sequence ID" value="NZ_BOQN01000065.1"/>
</dbReference>
<keyword evidence="2" id="KW-0378">Hydrolase</keyword>
<dbReference type="GO" id="GO:0030145">
    <property type="term" value="F:manganese ion binding"/>
    <property type="evidence" value="ECO:0007669"/>
    <property type="project" value="TreeGrafter"/>
</dbReference>
<dbReference type="GO" id="GO:0004053">
    <property type="term" value="F:arginase activity"/>
    <property type="evidence" value="ECO:0007669"/>
    <property type="project" value="TreeGrafter"/>
</dbReference>
<comment type="similarity">
    <text evidence="4">Belongs to the arginase family.</text>
</comment>
<organism evidence="5 6">
    <name type="scientific">Paractinoplanes toevensis</name>
    <dbReference type="NCBI Taxonomy" id="571911"/>
    <lineage>
        <taxon>Bacteria</taxon>
        <taxon>Bacillati</taxon>
        <taxon>Actinomycetota</taxon>
        <taxon>Actinomycetes</taxon>
        <taxon>Micromonosporales</taxon>
        <taxon>Micromonosporaceae</taxon>
        <taxon>Paractinoplanes</taxon>
    </lineage>
</organism>
<dbReference type="CDD" id="cd09999">
    <property type="entry name" value="Arginase-like_1"/>
    <property type="match status" value="1"/>
</dbReference>
<sequence>MDLIGVCFDGSGRPRGQAHAPSVLREAGLAEALPGAAMTLDVTAPEPDPGRGAGGFVNEAALLITADSVYDRVRDSLAEDRFPLLYGGDCAVLLGALPALRDQQGTAGLLFIDAHEDATTMESSPDGEAANMEIALLLGFTGQKTPEPMRARLPALHPDAIVMLGQRDERYREAIAVPTIADRVRLHAAQHVHGQAARLADEATEHLDRTTPGWWVHVDLDVLRGDDFAACAAAGDPATPGGLTWDELTTVVHRALRSPKCRGLSVGVYNTDLDPDRRAARRIVRFLAELADH</sequence>